<feature type="region of interest" description="Disordered" evidence="1">
    <location>
        <begin position="1"/>
        <end position="25"/>
    </location>
</feature>
<organism evidence="2 3">
    <name type="scientific">Cannabis sativa</name>
    <name type="common">Hemp</name>
    <name type="synonym">Marijuana</name>
    <dbReference type="NCBI Taxonomy" id="3483"/>
    <lineage>
        <taxon>Eukaryota</taxon>
        <taxon>Viridiplantae</taxon>
        <taxon>Streptophyta</taxon>
        <taxon>Embryophyta</taxon>
        <taxon>Tracheophyta</taxon>
        <taxon>Spermatophyta</taxon>
        <taxon>Magnoliopsida</taxon>
        <taxon>eudicotyledons</taxon>
        <taxon>Gunneridae</taxon>
        <taxon>Pentapetalae</taxon>
        <taxon>rosids</taxon>
        <taxon>fabids</taxon>
        <taxon>Rosales</taxon>
        <taxon>Cannabaceae</taxon>
        <taxon>Cannabis</taxon>
    </lineage>
</organism>
<sequence length="102" mass="11579">MNRSHWSNLKSPKPSSSSSSAIGEGSGSGLCFLPAYDQAAIKFRGVDADINFNVTDYDEDMMQHWVFSWELKIYRRLMTKAAIKCNGRDAITNFEHSINLDW</sequence>
<dbReference type="PANTHER" id="PTHR32467">
    <property type="entry name" value="AP2-LIKE ETHYLENE-RESPONSIVE TRANSCRIPTION FACTOR"/>
    <property type="match status" value="1"/>
</dbReference>
<dbReference type="EMBL" id="JAATIQ010000343">
    <property type="protein sequence ID" value="KAF4360676.1"/>
    <property type="molecule type" value="Genomic_DNA"/>
</dbReference>
<keyword evidence="3" id="KW-1185">Reference proteome</keyword>
<dbReference type="AlphaFoldDB" id="A0A7J6EQT1"/>
<proteinExistence type="predicted"/>
<accession>A0A7J6EQT1</accession>
<feature type="compositionally biased region" description="Polar residues" evidence="1">
    <location>
        <begin position="1"/>
        <end position="14"/>
    </location>
</feature>
<evidence type="ECO:0000313" key="3">
    <source>
        <dbReference type="Proteomes" id="UP000583929"/>
    </source>
</evidence>
<evidence type="ECO:0000313" key="2">
    <source>
        <dbReference type="EMBL" id="KAF4360676.1"/>
    </source>
</evidence>
<gene>
    <name evidence="2" type="ORF">G4B88_010671</name>
</gene>
<dbReference type="Proteomes" id="UP000583929">
    <property type="component" value="Unassembled WGS sequence"/>
</dbReference>
<reference evidence="2 3" key="1">
    <citation type="journal article" date="2020" name="bioRxiv">
        <title>Sequence and annotation of 42 cannabis genomes reveals extensive copy number variation in cannabinoid synthesis and pathogen resistance genes.</title>
        <authorList>
            <person name="Mckernan K.J."/>
            <person name="Helbert Y."/>
            <person name="Kane L.T."/>
            <person name="Ebling H."/>
            <person name="Zhang L."/>
            <person name="Liu B."/>
            <person name="Eaton Z."/>
            <person name="Mclaughlin S."/>
            <person name="Kingan S."/>
            <person name="Baybayan P."/>
            <person name="Concepcion G."/>
            <person name="Jordan M."/>
            <person name="Riva A."/>
            <person name="Barbazuk W."/>
            <person name="Harkins T."/>
        </authorList>
    </citation>
    <scope>NUCLEOTIDE SEQUENCE [LARGE SCALE GENOMIC DNA]</scope>
    <source>
        <strain evidence="3">cv. Jamaican Lion 4</strain>
        <tissue evidence="2">Leaf</tissue>
    </source>
</reference>
<evidence type="ECO:0000256" key="1">
    <source>
        <dbReference type="SAM" id="MobiDB-lite"/>
    </source>
</evidence>
<comment type="caution">
    <text evidence="2">The sequence shown here is derived from an EMBL/GenBank/DDBJ whole genome shotgun (WGS) entry which is preliminary data.</text>
</comment>
<dbReference type="PANTHER" id="PTHR32467:SF118">
    <property type="entry name" value="ETHYLENE-RESPONSIVE TRANSCRIPTION FACTOR RAP2-7"/>
    <property type="match status" value="1"/>
</dbReference>
<name>A0A7J6EQT1_CANSA</name>
<protein>
    <submittedName>
        <fullName evidence="2">Uncharacterized protein</fullName>
    </submittedName>
</protein>